<organism evidence="2 3">
    <name type="scientific">Vibrio ishigakensis</name>
    <dbReference type="NCBI Taxonomy" id="1481914"/>
    <lineage>
        <taxon>Bacteria</taxon>
        <taxon>Pseudomonadati</taxon>
        <taxon>Pseudomonadota</taxon>
        <taxon>Gammaproteobacteria</taxon>
        <taxon>Vibrionales</taxon>
        <taxon>Vibrionaceae</taxon>
        <taxon>Vibrio</taxon>
    </lineage>
</organism>
<dbReference type="RefSeq" id="WP_261836820.1">
    <property type="nucleotide sequence ID" value="NZ_AP024882.1"/>
</dbReference>
<accession>A0A0B8NIF4</accession>
<dbReference type="EMBL" id="BBRZ01000001">
    <property type="protein sequence ID" value="GAM53941.1"/>
    <property type="molecule type" value="Genomic_DNA"/>
</dbReference>
<protein>
    <submittedName>
        <fullName evidence="2">Uncharacterized protein</fullName>
    </submittedName>
</protein>
<feature type="chain" id="PRO_5002139163" evidence="1">
    <location>
        <begin position="23"/>
        <end position="107"/>
    </location>
</feature>
<evidence type="ECO:0000256" key="1">
    <source>
        <dbReference type="SAM" id="SignalP"/>
    </source>
</evidence>
<feature type="signal peptide" evidence="1">
    <location>
        <begin position="1"/>
        <end position="22"/>
    </location>
</feature>
<comment type="caution">
    <text evidence="2">The sequence shown here is derived from an EMBL/GenBank/DDBJ whole genome shotgun (WGS) entry which is preliminary data.</text>
</comment>
<sequence>MKRVKQLVAVVIACALSPIASASVLNDISNEQLLFCANVSGVHGASIESRTAFRNYLVSERSYKYSKLVDSERAYLSGMTEEQQEQARKAYQNQCADTGNQLFFKGY</sequence>
<keyword evidence="1" id="KW-0732">Signal</keyword>
<evidence type="ECO:0000313" key="3">
    <source>
        <dbReference type="Proteomes" id="UP000031671"/>
    </source>
</evidence>
<reference evidence="2 3" key="2">
    <citation type="submission" date="2015-01" db="EMBL/GenBank/DDBJ databases">
        <authorList>
            <consortium name="NBRP consortium"/>
            <person name="Sawabe T."/>
            <person name="Meirelles P."/>
            <person name="Feng G."/>
            <person name="Sayaka M."/>
            <person name="Hattori M."/>
            <person name="Ohkuma M."/>
        </authorList>
    </citation>
    <scope>NUCLEOTIDE SEQUENCE [LARGE SCALE GENOMIC DNA]</scope>
    <source>
        <strain evidence="3">JCM 19231</strain>
    </source>
</reference>
<name>A0A0B8NIF4_9VIBR</name>
<proteinExistence type="predicted"/>
<dbReference type="AlphaFoldDB" id="A0A0B8NIF4"/>
<dbReference type="Proteomes" id="UP000031671">
    <property type="component" value="Unassembled WGS sequence"/>
</dbReference>
<evidence type="ECO:0000313" key="2">
    <source>
        <dbReference type="EMBL" id="GAM53941.1"/>
    </source>
</evidence>
<gene>
    <name evidence="2" type="ORF">JCM19231_3461</name>
</gene>
<reference evidence="2 3" key="1">
    <citation type="submission" date="2015-01" db="EMBL/GenBank/DDBJ databases">
        <title>Vibrio sp. C1 JCM 19231 whole genome shotgun sequence.</title>
        <authorList>
            <person name="Sawabe T."/>
            <person name="Meirelles P."/>
            <person name="Feng G."/>
            <person name="Sayaka M."/>
            <person name="Hattori M."/>
            <person name="Ohkuma M."/>
        </authorList>
    </citation>
    <scope>NUCLEOTIDE SEQUENCE [LARGE SCALE GENOMIC DNA]</scope>
    <source>
        <strain evidence="3">JCM 19231</strain>
    </source>
</reference>
<keyword evidence="3" id="KW-1185">Reference proteome</keyword>